<accession>A0A165YXQ0</accession>
<sequence>MSCLGQRENAGPPAIYELLEYTQAGWNVNSESQHFIRTLGGAIAHQQRRS</sequence>
<evidence type="ECO:0000313" key="1">
    <source>
        <dbReference type="EMBL" id="KZL19328.1"/>
    </source>
</evidence>
<reference evidence="1 2" key="1">
    <citation type="journal article" date="2016" name="Front. Microbiol.">
        <title>Comparative Genomic Analysis Reveals a Diverse Repertoire of Genes Involved in Prokaryote-Eukaryote Interactions within the Pseudovibrio Genus.</title>
        <authorList>
            <person name="Romano S."/>
            <person name="Fernandez-Guerra A."/>
            <person name="Reen F.J."/>
            <person name="Glockner F.O."/>
            <person name="Crowley S.P."/>
            <person name="O'Sullivan O."/>
            <person name="Cotter P.D."/>
            <person name="Adams C."/>
            <person name="Dobson A.D."/>
            <person name="O'Gara F."/>
        </authorList>
    </citation>
    <scope>NUCLEOTIDE SEQUENCE [LARGE SCALE GENOMIC DNA]</scope>
    <source>
        <strain evidence="1 2">Ad2</strain>
    </source>
</reference>
<proteinExistence type="predicted"/>
<keyword evidence="2" id="KW-1185">Reference proteome</keyword>
<dbReference type="AlphaFoldDB" id="A0A165YXQ0"/>
<dbReference type="PATRIC" id="fig|989403.3.peg.2223"/>
<dbReference type="Proteomes" id="UP000076577">
    <property type="component" value="Unassembled WGS sequence"/>
</dbReference>
<organism evidence="1 2">
    <name type="scientific">Pseudovibrio axinellae</name>
    <dbReference type="NCBI Taxonomy" id="989403"/>
    <lineage>
        <taxon>Bacteria</taxon>
        <taxon>Pseudomonadati</taxon>
        <taxon>Pseudomonadota</taxon>
        <taxon>Alphaproteobacteria</taxon>
        <taxon>Hyphomicrobiales</taxon>
        <taxon>Stappiaceae</taxon>
        <taxon>Pseudovibrio</taxon>
    </lineage>
</organism>
<name>A0A165YXQ0_9HYPH</name>
<gene>
    <name evidence="1" type="ORF">PsAD2_02080</name>
</gene>
<dbReference type="EMBL" id="LMCB01000015">
    <property type="protein sequence ID" value="KZL19328.1"/>
    <property type="molecule type" value="Genomic_DNA"/>
</dbReference>
<comment type="caution">
    <text evidence="1">The sequence shown here is derived from an EMBL/GenBank/DDBJ whole genome shotgun (WGS) entry which is preliminary data.</text>
</comment>
<protein>
    <submittedName>
        <fullName evidence="1">Uncharacterized protein</fullName>
    </submittedName>
</protein>
<dbReference type="STRING" id="989403.SAMN05421798_102627"/>
<evidence type="ECO:0000313" key="2">
    <source>
        <dbReference type="Proteomes" id="UP000076577"/>
    </source>
</evidence>